<sequence length="320" mass="36482">MPWPNNRFPVLTKYFSSTCLRSFTFILLVFLLSGREALFAQTNSARVQADTAVRPNYKRLRGIFAGQSALYLGTLYGLSRSWYKNPLTNFTIKDDTYEWLQMDKMGHLYTSYQIARHTAAIYRKTGISKKQMLIYGAVSGIIFQTPIEILDGFSPDYGFSPGDMVANMAGSAIYLLQVAWWDEPRIQPKFSFHSTRLAAVRPGLLGSNPYERWLKDYNGQTYWLSASPGTFFKGSGWPEWLCISVGYGIHDMVSAEQSKSKEMGYVPYRQFYLSLDIDLTRIKTRSKFVRTLGFLAGSLKIPAPALQIDKNGFGFKPFYF</sequence>
<accession>A0ABX7ICM2</accession>
<gene>
    <name evidence="1" type="ORF">HWI92_24610</name>
</gene>
<dbReference type="Pfam" id="PF10043">
    <property type="entry name" value="DUF2279"/>
    <property type="match status" value="1"/>
</dbReference>
<keyword evidence="2" id="KW-1185">Reference proteome</keyword>
<proteinExistence type="predicted"/>
<dbReference type="InterPro" id="IPR018736">
    <property type="entry name" value="DUF2279_periplasmic_lipo"/>
</dbReference>
<dbReference type="EMBL" id="CP056775">
    <property type="protein sequence ID" value="QRR03866.1"/>
    <property type="molecule type" value="Genomic_DNA"/>
</dbReference>
<reference evidence="1 2" key="1">
    <citation type="submission" date="2020-06" db="EMBL/GenBank/DDBJ databases">
        <title>Dyadobacter sandarakinus sp. nov., isolated from the soil of the Arctic Yellow River Station.</title>
        <authorList>
            <person name="Zhang Y."/>
            <person name="Peng F."/>
        </authorList>
    </citation>
    <scope>NUCLEOTIDE SEQUENCE [LARGE SCALE GENOMIC DNA]</scope>
    <source>
        <strain evidence="1 2">Q3-56</strain>
    </source>
</reference>
<organism evidence="1 2">
    <name type="scientific">Dyadobacter sandarakinus</name>
    <dbReference type="NCBI Taxonomy" id="2747268"/>
    <lineage>
        <taxon>Bacteria</taxon>
        <taxon>Pseudomonadati</taxon>
        <taxon>Bacteroidota</taxon>
        <taxon>Cytophagia</taxon>
        <taxon>Cytophagales</taxon>
        <taxon>Spirosomataceae</taxon>
        <taxon>Dyadobacter</taxon>
    </lineage>
</organism>
<dbReference type="Proteomes" id="UP000612680">
    <property type="component" value="Chromosome"/>
</dbReference>
<evidence type="ECO:0000313" key="2">
    <source>
        <dbReference type="Proteomes" id="UP000612680"/>
    </source>
</evidence>
<evidence type="ECO:0000313" key="1">
    <source>
        <dbReference type="EMBL" id="QRR03866.1"/>
    </source>
</evidence>
<name>A0ABX7ICM2_9BACT</name>
<protein>
    <submittedName>
        <fullName evidence="1">DUF2279 domain-containing protein</fullName>
    </submittedName>
</protein>